<name>A0A928W003_9CYAN</name>
<dbReference type="RefSeq" id="WP_264321564.1">
    <property type="nucleotide sequence ID" value="NZ_JADEXN010000184.1"/>
</dbReference>
<protein>
    <submittedName>
        <fullName evidence="1">Uncharacterized protein</fullName>
    </submittedName>
</protein>
<reference evidence="1" key="1">
    <citation type="submission" date="2020-10" db="EMBL/GenBank/DDBJ databases">
        <authorList>
            <person name="Castelo-Branco R."/>
            <person name="Eusebio N."/>
            <person name="Adriana R."/>
            <person name="Vieira A."/>
            <person name="Brugerolle De Fraissinette N."/>
            <person name="Rezende De Castro R."/>
            <person name="Schneider M.P."/>
            <person name="Vasconcelos V."/>
            <person name="Leao P.N."/>
        </authorList>
    </citation>
    <scope>NUCLEOTIDE SEQUENCE</scope>
    <source>
        <strain evidence="1">LEGE 11467</strain>
    </source>
</reference>
<dbReference type="AlphaFoldDB" id="A0A928W003"/>
<dbReference type="EMBL" id="JADEXN010000184">
    <property type="protein sequence ID" value="MBE9041353.1"/>
    <property type="molecule type" value="Genomic_DNA"/>
</dbReference>
<proteinExistence type="predicted"/>
<keyword evidence="2" id="KW-1185">Reference proteome</keyword>
<evidence type="ECO:0000313" key="1">
    <source>
        <dbReference type="EMBL" id="MBE9041353.1"/>
    </source>
</evidence>
<accession>A0A928W003</accession>
<dbReference type="Proteomes" id="UP000621799">
    <property type="component" value="Unassembled WGS sequence"/>
</dbReference>
<gene>
    <name evidence="1" type="ORF">IQ235_11230</name>
</gene>
<sequence length="72" mass="7736">MTFHYDGWLQVAGKGLGAIEFVETLQISLEVSLALDFAGVSQAICLQSSIVGISSYGHSTQPNREPGETHQN</sequence>
<organism evidence="1 2">
    <name type="scientific">Zarconia navalis LEGE 11467</name>
    <dbReference type="NCBI Taxonomy" id="1828826"/>
    <lineage>
        <taxon>Bacteria</taxon>
        <taxon>Bacillati</taxon>
        <taxon>Cyanobacteriota</taxon>
        <taxon>Cyanophyceae</taxon>
        <taxon>Oscillatoriophycideae</taxon>
        <taxon>Oscillatoriales</taxon>
        <taxon>Oscillatoriales incertae sedis</taxon>
        <taxon>Zarconia</taxon>
        <taxon>Zarconia navalis</taxon>
    </lineage>
</organism>
<evidence type="ECO:0000313" key="2">
    <source>
        <dbReference type="Proteomes" id="UP000621799"/>
    </source>
</evidence>
<comment type="caution">
    <text evidence="1">The sequence shown here is derived from an EMBL/GenBank/DDBJ whole genome shotgun (WGS) entry which is preliminary data.</text>
</comment>